<organism evidence="1 2">
    <name type="scientific">Neobacillus mesonae</name>
    <dbReference type="NCBI Taxonomy" id="1193713"/>
    <lineage>
        <taxon>Bacteria</taxon>
        <taxon>Bacillati</taxon>
        <taxon>Bacillota</taxon>
        <taxon>Bacilli</taxon>
        <taxon>Bacillales</taxon>
        <taxon>Bacillaceae</taxon>
        <taxon>Neobacillus</taxon>
    </lineage>
</organism>
<dbReference type="RefSeq" id="WP_127484618.1">
    <property type="nucleotide sequence ID" value="NZ_CP022572.1"/>
</dbReference>
<keyword evidence="2" id="KW-1185">Reference proteome</keyword>
<accession>A0A3T0HSI4</accession>
<name>A0A3T0HSI4_9BACI</name>
<evidence type="ECO:0000313" key="2">
    <source>
        <dbReference type="Proteomes" id="UP000282892"/>
    </source>
</evidence>
<sequence>MDKSYVVFTLHNGEELIGKPFNNMTANELKEYISARLKANSYVQVGKYGVPIESLKHYEVREGA</sequence>
<dbReference type="EMBL" id="CP022572">
    <property type="protein sequence ID" value="AZU60102.1"/>
    <property type="molecule type" value="Genomic_DNA"/>
</dbReference>
<proteinExistence type="predicted"/>
<dbReference type="Proteomes" id="UP000282892">
    <property type="component" value="Chromosome"/>
</dbReference>
<evidence type="ECO:0000313" key="1">
    <source>
        <dbReference type="EMBL" id="AZU60102.1"/>
    </source>
</evidence>
<reference evidence="1 2" key="1">
    <citation type="submission" date="2017-07" db="EMBL/GenBank/DDBJ databases">
        <title>The complete genome sequence of Bacillus mesonae strain H20-5, an efficient strain improving plant abiotic stress resistance.</title>
        <authorList>
            <person name="Kim S.Y."/>
            <person name="Song H."/>
            <person name="Sang M.K."/>
            <person name="Weon H.-Y."/>
            <person name="Song J."/>
        </authorList>
    </citation>
    <scope>NUCLEOTIDE SEQUENCE [LARGE SCALE GENOMIC DNA]</scope>
    <source>
        <strain evidence="1 2">H20-5</strain>
    </source>
</reference>
<dbReference type="KEGG" id="nmk:CHR53_01815"/>
<dbReference type="AlphaFoldDB" id="A0A3T0HSI4"/>
<protein>
    <submittedName>
        <fullName evidence="1">Uncharacterized protein</fullName>
    </submittedName>
</protein>
<gene>
    <name evidence="1" type="ORF">CHR53_01815</name>
</gene>